<dbReference type="UniPathway" id="UPA00109">
    <property type="reaction ID" value="UER00183"/>
</dbReference>
<organism evidence="12 13">
    <name type="scientific">Malus baccata</name>
    <name type="common">Siberian crab apple</name>
    <name type="synonym">Pyrus baccata</name>
    <dbReference type="NCBI Taxonomy" id="106549"/>
    <lineage>
        <taxon>Eukaryota</taxon>
        <taxon>Viridiplantae</taxon>
        <taxon>Streptophyta</taxon>
        <taxon>Embryophyta</taxon>
        <taxon>Tracheophyta</taxon>
        <taxon>Spermatophyta</taxon>
        <taxon>Magnoliopsida</taxon>
        <taxon>eudicotyledons</taxon>
        <taxon>Gunneridae</taxon>
        <taxon>Pentapetalae</taxon>
        <taxon>rosids</taxon>
        <taxon>fabids</taxon>
        <taxon>Rosales</taxon>
        <taxon>Rosaceae</taxon>
        <taxon>Amygdaloideae</taxon>
        <taxon>Maleae</taxon>
        <taxon>Malus</taxon>
    </lineage>
</organism>
<evidence type="ECO:0000256" key="6">
    <source>
        <dbReference type="ARBA" id="ARBA00023152"/>
    </source>
</evidence>
<evidence type="ECO:0000256" key="2">
    <source>
        <dbReference type="ARBA" id="ARBA00004714"/>
    </source>
</evidence>
<dbReference type="EC" id="4.1.2.13" evidence="4"/>
<evidence type="ECO:0000313" key="12">
    <source>
        <dbReference type="EMBL" id="TQD83222.1"/>
    </source>
</evidence>
<gene>
    <name evidence="12" type="ORF">C1H46_031224</name>
</gene>
<dbReference type="Proteomes" id="UP000315295">
    <property type="component" value="Unassembled WGS sequence"/>
</dbReference>
<proteinExistence type="inferred from homology"/>
<feature type="region of interest" description="Disordered" evidence="9">
    <location>
        <begin position="1"/>
        <end position="22"/>
    </location>
</feature>
<comment type="pathway">
    <text evidence="2">Carbohydrate degradation; glycolysis; D-glyceraldehyde 3-phosphate and glycerone phosphate from D-glucose: step 4/4.</text>
</comment>
<dbReference type="Pfam" id="PF14215">
    <property type="entry name" value="bHLH-MYC_N"/>
    <property type="match status" value="1"/>
</dbReference>
<dbReference type="EMBL" id="VIEB01000687">
    <property type="protein sequence ID" value="TQD83222.1"/>
    <property type="molecule type" value="Genomic_DNA"/>
</dbReference>
<evidence type="ECO:0000256" key="8">
    <source>
        <dbReference type="ARBA" id="ARBA00023239"/>
    </source>
</evidence>
<evidence type="ECO:0000256" key="4">
    <source>
        <dbReference type="ARBA" id="ARBA00013068"/>
    </source>
</evidence>
<dbReference type="PANTHER" id="PTHR11627">
    <property type="entry name" value="FRUCTOSE-BISPHOSPHATE ALDOLASE"/>
    <property type="match status" value="1"/>
</dbReference>
<accession>A0A540LAD0</accession>
<keyword evidence="6" id="KW-0324">Glycolysis</keyword>
<evidence type="ECO:0000256" key="9">
    <source>
        <dbReference type="SAM" id="MobiDB-lite"/>
    </source>
</evidence>
<dbReference type="InterPro" id="IPR013785">
    <property type="entry name" value="Aldolase_TIM"/>
</dbReference>
<comment type="catalytic activity">
    <reaction evidence="1">
        <text>beta-D-fructose 1,6-bisphosphate = D-glyceraldehyde 3-phosphate + dihydroxyacetone phosphate</text>
        <dbReference type="Rhea" id="RHEA:14729"/>
        <dbReference type="ChEBI" id="CHEBI:32966"/>
        <dbReference type="ChEBI" id="CHEBI:57642"/>
        <dbReference type="ChEBI" id="CHEBI:59776"/>
        <dbReference type="EC" id="4.1.2.13"/>
    </reaction>
</comment>
<comment type="similarity">
    <text evidence="3">Belongs to the class I fructose-bisphosphate aldolase family.</text>
</comment>
<comment type="caution">
    <text evidence="12">The sequence shown here is derived from an EMBL/GenBank/DDBJ whole genome shotgun (WGS) entry which is preliminary data.</text>
</comment>
<feature type="domain" description="Transcription factor MYC/MYB N-terminal" evidence="11">
    <location>
        <begin position="26"/>
        <end position="80"/>
    </location>
</feature>
<evidence type="ECO:0000256" key="5">
    <source>
        <dbReference type="ARBA" id="ARBA00023015"/>
    </source>
</evidence>
<reference evidence="12 13" key="1">
    <citation type="journal article" date="2019" name="G3 (Bethesda)">
        <title>Sequencing of a Wild Apple (Malus baccata) Genome Unravels the Differences Between Cultivated and Wild Apple Species Regarding Disease Resistance and Cold Tolerance.</title>
        <authorList>
            <person name="Chen X."/>
        </authorList>
    </citation>
    <scope>NUCLEOTIDE SEQUENCE [LARGE SCALE GENOMIC DNA]</scope>
    <source>
        <strain evidence="13">cv. Shandingzi</strain>
        <tissue evidence="12">Leaves</tissue>
    </source>
</reference>
<dbReference type="AlphaFoldDB" id="A0A540LAD0"/>
<keyword evidence="7" id="KW-0804">Transcription</keyword>
<evidence type="ECO:0000259" key="11">
    <source>
        <dbReference type="Pfam" id="PF14215"/>
    </source>
</evidence>
<sequence>MWLSTASQPIPSPKRCVSHDGLPDTAEQEYRKKILRDLNSLISGVDTSADDDTVDQEVTDTEWFFLVSMTQSFVNGGGLLVVSIPCGPSALAVKEAAWGLARYAAISRDNGLVPAVEPETLLDEDHPIEGTLEVAEKYPAIKYEKVVINNYLLLMDFHALLYLCCKFLVICGYVWIEDWIWLMGLLRYGLVGRWALGGSTSTVVVVLVVTVVAAVFLVFYFLWFELWVGLVLVCLVGRVLLCVSVLGLGCKFVLLQ</sequence>
<dbReference type="GO" id="GO:0006096">
    <property type="term" value="P:glycolytic process"/>
    <property type="evidence" value="ECO:0007669"/>
    <property type="project" value="UniProtKB-UniPathway"/>
</dbReference>
<dbReference type="SUPFAM" id="SSF51569">
    <property type="entry name" value="Aldolase"/>
    <property type="match status" value="1"/>
</dbReference>
<dbReference type="Gene3D" id="3.20.20.70">
    <property type="entry name" value="Aldolase class I"/>
    <property type="match status" value="1"/>
</dbReference>
<evidence type="ECO:0000313" key="13">
    <source>
        <dbReference type="Proteomes" id="UP000315295"/>
    </source>
</evidence>
<keyword evidence="13" id="KW-1185">Reference proteome</keyword>
<evidence type="ECO:0000256" key="10">
    <source>
        <dbReference type="SAM" id="Phobius"/>
    </source>
</evidence>
<name>A0A540LAD0_MALBA</name>
<evidence type="ECO:0000256" key="1">
    <source>
        <dbReference type="ARBA" id="ARBA00000441"/>
    </source>
</evidence>
<dbReference type="GO" id="GO:0004332">
    <property type="term" value="F:fructose-bisphosphate aldolase activity"/>
    <property type="evidence" value="ECO:0007669"/>
    <property type="project" value="UniProtKB-EC"/>
</dbReference>
<keyword evidence="5" id="KW-0805">Transcription regulation</keyword>
<keyword evidence="10" id="KW-0472">Membrane</keyword>
<keyword evidence="8" id="KW-0456">Lyase</keyword>
<dbReference type="InterPro" id="IPR000741">
    <property type="entry name" value="FBA_I"/>
</dbReference>
<protein>
    <recommendedName>
        <fullName evidence="4">fructose-bisphosphate aldolase</fullName>
        <ecNumber evidence="4">4.1.2.13</ecNumber>
    </recommendedName>
</protein>
<evidence type="ECO:0000256" key="3">
    <source>
        <dbReference type="ARBA" id="ARBA00010387"/>
    </source>
</evidence>
<feature type="transmembrane region" description="Helical" evidence="10">
    <location>
        <begin position="151"/>
        <end position="176"/>
    </location>
</feature>
<keyword evidence="10" id="KW-0812">Transmembrane</keyword>
<feature type="transmembrane region" description="Helical" evidence="10">
    <location>
        <begin position="230"/>
        <end position="254"/>
    </location>
</feature>
<dbReference type="STRING" id="106549.A0A540LAD0"/>
<evidence type="ECO:0000256" key="7">
    <source>
        <dbReference type="ARBA" id="ARBA00023163"/>
    </source>
</evidence>
<dbReference type="Pfam" id="PF00274">
    <property type="entry name" value="Glycolytic"/>
    <property type="match status" value="1"/>
</dbReference>
<feature type="transmembrane region" description="Helical" evidence="10">
    <location>
        <begin position="196"/>
        <end position="223"/>
    </location>
</feature>
<keyword evidence="10" id="KW-1133">Transmembrane helix</keyword>
<dbReference type="InterPro" id="IPR025610">
    <property type="entry name" value="MYC/MYB_N"/>
</dbReference>